<feature type="region of interest" description="Disordered" evidence="1">
    <location>
        <begin position="106"/>
        <end position="134"/>
    </location>
</feature>
<dbReference type="Proteomes" id="UP000298579">
    <property type="component" value="Plasmid pAtCFBP5877a"/>
</dbReference>
<accession>A0AAE6BJU1</accession>
<name>A0AAE6BJU1_AGRTU</name>
<reference evidence="3 4" key="1">
    <citation type="submission" date="2019-04" db="EMBL/GenBank/DDBJ databases">
        <title>Complete genome sequence of Agrobacterium tumefaciens CFBP5877.</title>
        <authorList>
            <person name="Huang Y.-Y."/>
            <person name="Chiang H.-Y."/>
            <person name="Chou L."/>
            <person name="Lai E.-M."/>
            <person name="Kuo C.-H."/>
        </authorList>
    </citation>
    <scope>NUCLEOTIDE SEQUENCE [LARGE SCALE GENOMIC DNA]</scope>
    <source>
        <strain evidence="3 4">CFBP5877</strain>
        <plasmid evidence="4">patcfbp5877a</plasmid>
    </source>
</reference>
<feature type="transmembrane region" description="Helical" evidence="2">
    <location>
        <begin position="7"/>
        <end position="28"/>
    </location>
</feature>
<keyword evidence="3" id="KW-0614">Plasmid</keyword>
<geneLocation type="plasmid" evidence="4">
    <name>patcfbp5877a</name>
</geneLocation>
<dbReference type="RefSeq" id="WP_080830271.1">
    <property type="nucleotide sequence ID" value="NZ_CP039890.1"/>
</dbReference>
<dbReference type="AlphaFoldDB" id="A0AAE6BJU1"/>
<proteinExistence type="predicted"/>
<evidence type="ECO:0000313" key="4">
    <source>
        <dbReference type="Proteomes" id="UP000298579"/>
    </source>
</evidence>
<keyword evidence="2" id="KW-1133">Transmembrane helix</keyword>
<feature type="compositionally biased region" description="Polar residues" evidence="1">
    <location>
        <begin position="121"/>
        <end position="134"/>
    </location>
</feature>
<dbReference type="EMBL" id="CP039899">
    <property type="protein sequence ID" value="QCL82589.1"/>
    <property type="molecule type" value="Genomic_DNA"/>
</dbReference>
<gene>
    <name evidence="3" type="ORF">CFBP5877_26145</name>
</gene>
<sequence length="134" mass="15214">MHWKKDWYSLMGPLIIWAAFMAFTPIIVVEAIITLEVFTQNANLTLRIIALICTAGFVPLATLAEIAPPFVTREEVRWRNRNTETLFEGDVVWEHVPFLPPILNRVRSTTGKRQPEKEKTPSTTQDVPPTVASV</sequence>
<feature type="transmembrane region" description="Helical" evidence="2">
    <location>
        <begin position="48"/>
        <end position="71"/>
    </location>
</feature>
<evidence type="ECO:0000313" key="3">
    <source>
        <dbReference type="EMBL" id="QCL82589.1"/>
    </source>
</evidence>
<protein>
    <submittedName>
        <fullName evidence="3">Uncharacterized protein</fullName>
    </submittedName>
</protein>
<keyword evidence="2" id="KW-0812">Transmembrane</keyword>
<keyword evidence="2" id="KW-0472">Membrane</keyword>
<evidence type="ECO:0000256" key="2">
    <source>
        <dbReference type="SAM" id="Phobius"/>
    </source>
</evidence>
<organism evidence="3 4">
    <name type="scientific">Agrobacterium tumefaciens</name>
    <dbReference type="NCBI Taxonomy" id="358"/>
    <lineage>
        <taxon>Bacteria</taxon>
        <taxon>Pseudomonadati</taxon>
        <taxon>Pseudomonadota</taxon>
        <taxon>Alphaproteobacteria</taxon>
        <taxon>Hyphomicrobiales</taxon>
        <taxon>Rhizobiaceae</taxon>
        <taxon>Rhizobium/Agrobacterium group</taxon>
        <taxon>Agrobacterium</taxon>
        <taxon>Agrobacterium tumefaciens complex</taxon>
    </lineage>
</organism>
<evidence type="ECO:0000256" key="1">
    <source>
        <dbReference type="SAM" id="MobiDB-lite"/>
    </source>
</evidence>